<dbReference type="Pfam" id="PF00903">
    <property type="entry name" value="Glyoxalase"/>
    <property type="match status" value="1"/>
</dbReference>
<dbReference type="Proteomes" id="UP000244867">
    <property type="component" value="Unassembled WGS sequence"/>
</dbReference>
<sequence>MALHRLTSITVGVPNVEETAAYYTDFGLTPVGGGSRPAFATADGGEQFKLAHAPQRRLLEIGIGVEDPDDLDRIERQLGALDLGVERTADALVTEEPIAGFRAVVSIAPRIVQESEPTPYNGPGRIERAGTRAPGILREGPVAPRKLGHVVIGSTDQEATQRFFTDGIGLKVSDTVPGLAAFMRCSTDHHNVLVQQAPLNFLHHTSWQVDDVDEIGRGATAMLEKDPGRHVWGLGRHHVGSNFFWYLKDPAGNFSEYYSDIDCIVDDALWEPGVWDGAKSLFNWGPPPPPSFLAPEDLGALMTGAHQPG</sequence>
<dbReference type="InterPro" id="IPR029068">
    <property type="entry name" value="Glyas_Bleomycin-R_OHBP_Dase"/>
</dbReference>
<comment type="caution">
    <text evidence="2">The sequence shown here is derived from an EMBL/GenBank/DDBJ whole genome shotgun (WGS) entry which is preliminary data.</text>
</comment>
<organism evidence="2 3">
    <name type="scientific">Nocardioides currus</name>
    <dbReference type="NCBI Taxonomy" id="2133958"/>
    <lineage>
        <taxon>Bacteria</taxon>
        <taxon>Bacillati</taxon>
        <taxon>Actinomycetota</taxon>
        <taxon>Actinomycetes</taxon>
        <taxon>Propionibacteriales</taxon>
        <taxon>Nocardioidaceae</taxon>
        <taxon>Nocardioides</taxon>
    </lineage>
</organism>
<dbReference type="AlphaFoldDB" id="A0A2R7YT46"/>
<feature type="domain" description="VOC" evidence="1">
    <location>
        <begin position="146"/>
        <end position="260"/>
    </location>
</feature>
<keyword evidence="2" id="KW-0223">Dioxygenase</keyword>
<evidence type="ECO:0000313" key="3">
    <source>
        <dbReference type="Proteomes" id="UP000244867"/>
    </source>
</evidence>
<name>A0A2R7YT46_9ACTN</name>
<reference evidence="2 3" key="1">
    <citation type="submission" date="2018-03" db="EMBL/GenBank/DDBJ databases">
        <authorList>
            <person name="Keele B.F."/>
        </authorList>
    </citation>
    <scope>NUCLEOTIDE SEQUENCE [LARGE SCALE GENOMIC DNA]</scope>
    <source>
        <strain evidence="2 3">IB-3</strain>
    </source>
</reference>
<accession>A0A2R7YT46</accession>
<dbReference type="InterPro" id="IPR004360">
    <property type="entry name" value="Glyas_Fos-R_dOase_dom"/>
</dbReference>
<dbReference type="PROSITE" id="PS51819">
    <property type="entry name" value="VOC"/>
    <property type="match status" value="1"/>
</dbReference>
<keyword evidence="3" id="KW-1185">Reference proteome</keyword>
<dbReference type="Gene3D" id="3.10.180.10">
    <property type="entry name" value="2,3-Dihydroxybiphenyl 1,2-Dioxygenase, domain 1"/>
    <property type="match status" value="2"/>
</dbReference>
<dbReference type="OrthoDB" id="3827654at2"/>
<proteinExistence type="predicted"/>
<protein>
    <submittedName>
        <fullName evidence="2">Dioxygenase</fullName>
    </submittedName>
</protein>
<keyword evidence="2" id="KW-0560">Oxidoreductase</keyword>
<dbReference type="RefSeq" id="WP_108346126.1">
    <property type="nucleotide sequence ID" value="NZ_PYXZ01000010.1"/>
</dbReference>
<gene>
    <name evidence="2" type="ORF">C7S10_19305</name>
</gene>
<evidence type="ECO:0000313" key="2">
    <source>
        <dbReference type="EMBL" id="PUA79552.1"/>
    </source>
</evidence>
<dbReference type="SUPFAM" id="SSF54593">
    <property type="entry name" value="Glyoxalase/Bleomycin resistance protein/Dihydroxybiphenyl dioxygenase"/>
    <property type="match status" value="2"/>
</dbReference>
<dbReference type="GO" id="GO:0051213">
    <property type="term" value="F:dioxygenase activity"/>
    <property type="evidence" value="ECO:0007669"/>
    <property type="project" value="UniProtKB-KW"/>
</dbReference>
<dbReference type="InterPro" id="IPR037523">
    <property type="entry name" value="VOC_core"/>
</dbReference>
<dbReference type="EMBL" id="PYXZ01000010">
    <property type="protein sequence ID" value="PUA79552.1"/>
    <property type="molecule type" value="Genomic_DNA"/>
</dbReference>
<evidence type="ECO:0000259" key="1">
    <source>
        <dbReference type="PROSITE" id="PS51819"/>
    </source>
</evidence>